<gene>
    <name evidence="2" type="ORF">PIB30_039782</name>
</gene>
<evidence type="ECO:0000313" key="2">
    <source>
        <dbReference type="EMBL" id="MED6183663.1"/>
    </source>
</evidence>
<organism evidence="2 3">
    <name type="scientific">Stylosanthes scabra</name>
    <dbReference type="NCBI Taxonomy" id="79078"/>
    <lineage>
        <taxon>Eukaryota</taxon>
        <taxon>Viridiplantae</taxon>
        <taxon>Streptophyta</taxon>
        <taxon>Embryophyta</taxon>
        <taxon>Tracheophyta</taxon>
        <taxon>Spermatophyta</taxon>
        <taxon>Magnoliopsida</taxon>
        <taxon>eudicotyledons</taxon>
        <taxon>Gunneridae</taxon>
        <taxon>Pentapetalae</taxon>
        <taxon>rosids</taxon>
        <taxon>fabids</taxon>
        <taxon>Fabales</taxon>
        <taxon>Fabaceae</taxon>
        <taxon>Papilionoideae</taxon>
        <taxon>50 kb inversion clade</taxon>
        <taxon>dalbergioids sensu lato</taxon>
        <taxon>Dalbergieae</taxon>
        <taxon>Pterocarpus clade</taxon>
        <taxon>Stylosanthes</taxon>
    </lineage>
</organism>
<reference evidence="2 3" key="1">
    <citation type="journal article" date="2023" name="Plants (Basel)">
        <title>Bridging the Gap: Combining Genomics and Transcriptomics Approaches to Understand Stylosanthes scabra, an Orphan Legume from the Brazilian Caatinga.</title>
        <authorList>
            <person name="Ferreira-Neto J.R.C."/>
            <person name="da Silva M.D."/>
            <person name="Binneck E."/>
            <person name="de Melo N.F."/>
            <person name="da Silva R.H."/>
            <person name="de Melo A.L.T.M."/>
            <person name="Pandolfi V."/>
            <person name="Bustamante F.O."/>
            <person name="Brasileiro-Vidal A.C."/>
            <person name="Benko-Iseppon A.M."/>
        </authorList>
    </citation>
    <scope>NUCLEOTIDE SEQUENCE [LARGE SCALE GENOMIC DNA]</scope>
    <source>
        <tissue evidence="2">Leaves</tissue>
    </source>
</reference>
<dbReference type="Proteomes" id="UP001341840">
    <property type="component" value="Unassembled WGS sequence"/>
</dbReference>
<name>A0ABU6WHX4_9FABA</name>
<dbReference type="EMBL" id="JASCZI010181454">
    <property type="protein sequence ID" value="MED6183663.1"/>
    <property type="molecule type" value="Genomic_DNA"/>
</dbReference>
<accession>A0ABU6WHX4</accession>
<protein>
    <submittedName>
        <fullName evidence="2">Uncharacterized protein</fullName>
    </submittedName>
</protein>
<comment type="caution">
    <text evidence="2">The sequence shown here is derived from an EMBL/GenBank/DDBJ whole genome shotgun (WGS) entry which is preliminary data.</text>
</comment>
<sequence>MAKSFNGVIVLTRQKPIYTKLEEIRVYLMTPWVKNCDLTSKLEGRGFPARVPAIVSGRFCPASPSPQGDGENSPLSGPHSRRFPWDLHDVGNFDTPTPLYAFP</sequence>
<feature type="region of interest" description="Disordered" evidence="1">
    <location>
        <begin position="60"/>
        <end position="83"/>
    </location>
</feature>
<proteinExistence type="predicted"/>
<keyword evidence="3" id="KW-1185">Reference proteome</keyword>
<evidence type="ECO:0000313" key="3">
    <source>
        <dbReference type="Proteomes" id="UP001341840"/>
    </source>
</evidence>
<evidence type="ECO:0000256" key="1">
    <source>
        <dbReference type="SAM" id="MobiDB-lite"/>
    </source>
</evidence>